<feature type="compositionally biased region" description="Low complexity" evidence="10">
    <location>
        <begin position="25"/>
        <end position="35"/>
    </location>
</feature>
<dbReference type="Proteomes" id="UP001217754">
    <property type="component" value="Chromosome 1"/>
</dbReference>
<dbReference type="GO" id="GO:0004674">
    <property type="term" value="F:protein serine/threonine kinase activity"/>
    <property type="evidence" value="ECO:0007669"/>
    <property type="project" value="UniProtKB-KW"/>
</dbReference>
<dbReference type="GO" id="GO:0005524">
    <property type="term" value="F:ATP binding"/>
    <property type="evidence" value="ECO:0007669"/>
    <property type="project" value="UniProtKB-UniRule"/>
</dbReference>
<accession>A0AAF0EZQ1</accession>
<evidence type="ECO:0000256" key="4">
    <source>
        <dbReference type="ARBA" id="ARBA00022741"/>
    </source>
</evidence>
<dbReference type="InterPro" id="IPR000719">
    <property type="entry name" value="Prot_kinase_dom"/>
</dbReference>
<proteinExistence type="predicted"/>
<dbReference type="RefSeq" id="XP_060120669.1">
    <property type="nucleotide sequence ID" value="XM_060264686.1"/>
</dbReference>
<dbReference type="GO" id="GO:0005829">
    <property type="term" value="C:cytosol"/>
    <property type="evidence" value="ECO:0007669"/>
    <property type="project" value="TreeGrafter"/>
</dbReference>
<evidence type="ECO:0000259" key="11">
    <source>
        <dbReference type="SMART" id="SM00220"/>
    </source>
</evidence>
<evidence type="ECO:0000313" key="13">
    <source>
        <dbReference type="Proteomes" id="UP001217754"/>
    </source>
</evidence>
<feature type="region of interest" description="Disordered" evidence="10">
    <location>
        <begin position="1"/>
        <end position="130"/>
    </location>
</feature>
<evidence type="ECO:0000256" key="7">
    <source>
        <dbReference type="ARBA" id="ARBA00047899"/>
    </source>
</evidence>
<feature type="compositionally biased region" description="Basic and acidic residues" evidence="10">
    <location>
        <begin position="729"/>
        <end position="740"/>
    </location>
</feature>
<dbReference type="PANTHER" id="PTHR24343:SF137">
    <property type="entry name" value="SERINE_THREONINE-PROTEIN KINASE HRK1"/>
    <property type="match status" value="1"/>
</dbReference>
<dbReference type="PROSITE" id="PS00107">
    <property type="entry name" value="PROTEIN_KINASE_ATP"/>
    <property type="match status" value="1"/>
</dbReference>
<feature type="compositionally biased region" description="Polar residues" evidence="10">
    <location>
        <begin position="92"/>
        <end position="102"/>
    </location>
</feature>
<name>A0AAF0EZQ1_9BASI</name>
<evidence type="ECO:0000256" key="9">
    <source>
        <dbReference type="PROSITE-ProRule" id="PRU10141"/>
    </source>
</evidence>
<dbReference type="EMBL" id="CP119958">
    <property type="protein sequence ID" value="WFD37772.1"/>
    <property type="molecule type" value="Genomic_DNA"/>
</dbReference>
<keyword evidence="13" id="KW-1185">Reference proteome</keyword>
<keyword evidence="5" id="KW-0418">Kinase</keyword>
<feature type="compositionally biased region" description="Polar residues" evidence="10">
    <location>
        <begin position="479"/>
        <end position="489"/>
    </location>
</feature>
<keyword evidence="3" id="KW-0808">Transferase</keyword>
<keyword evidence="6 9" id="KW-0067">ATP-binding</keyword>
<feature type="domain" description="Protein kinase" evidence="11">
    <location>
        <begin position="195"/>
        <end position="616"/>
    </location>
</feature>
<feature type="compositionally biased region" description="Basic and acidic residues" evidence="10">
    <location>
        <begin position="146"/>
        <end position="169"/>
    </location>
</feature>
<dbReference type="GeneID" id="85224368"/>
<feature type="binding site" evidence="9">
    <location>
        <position position="224"/>
    </location>
    <ligand>
        <name>ATP</name>
        <dbReference type="ChEBI" id="CHEBI:30616"/>
    </ligand>
</feature>
<evidence type="ECO:0000256" key="6">
    <source>
        <dbReference type="ARBA" id="ARBA00022840"/>
    </source>
</evidence>
<dbReference type="SMART" id="SM00220">
    <property type="entry name" value="S_TKc"/>
    <property type="match status" value="1"/>
</dbReference>
<evidence type="ECO:0000256" key="8">
    <source>
        <dbReference type="ARBA" id="ARBA00048679"/>
    </source>
</evidence>
<comment type="catalytic activity">
    <reaction evidence="8">
        <text>L-seryl-[protein] + ATP = O-phospho-L-seryl-[protein] + ADP + H(+)</text>
        <dbReference type="Rhea" id="RHEA:17989"/>
        <dbReference type="Rhea" id="RHEA-COMP:9863"/>
        <dbReference type="Rhea" id="RHEA-COMP:11604"/>
        <dbReference type="ChEBI" id="CHEBI:15378"/>
        <dbReference type="ChEBI" id="CHEBI:29999"/>
        <dbReference type="ChEBI" id="CHEBI:30616"/>
        <dbReference type="ChEBI" id="CHEBI:83421"/>
        <dbReference type="ChEBI" id="CHEBI:456216"/>
        <dbReference type="EC" id="2.7.11.1"/>
    </reaction>
</comment>
<dbReference type="PROSITE" id="PS00108">
    <property type="entry name" value="PROTEIN_KINASE_ST"/>
    <property type="match status" value="1"/>
</dbReference>
<evidence type="ECO:0000256" key="10">
    <source>
        <dbReference type="SAM" id="MobiDB-lite"/>
    </source>
</evidence>
<dbReference type="InterPro" id="IPR011009">
    <property type="entry name" value="Kinase-like_dom_sf"/>
</dbReference>
<comment type="catalytic activity">
    <reaction evidence="7">
        <text>L-threonyl-[protein] + ATP = O-phospho-L-threonyl-[protein] + ADP + H(+)</text>
        <dbReference type="Rhea" id="RHEA:46608"/>
        <dbReference type="Rhea" id="RHEA-COMP:11060"/>
        <dbReference type="Rhea" id="RHEA-COMP:11605"/>
        <dbReference type="ChEBI" id="CHEBI:15378"/>
        <dbReference type="ChEBI" id="CHEBI:30013"/>
        <dbReference type="ChEBI" id="CHEBI:30616"/>
        <dbReference type="ChEBI" id="CHEBI:61977"/>
        <dbReference type="ChEBI" id="CHEBI:456216"/>
        <dbReference type="EC" id="2.7.11.1"/>
    </reaction>
</comment>
<dbReference type="Gene3D" id="1.10.510.10">
    <property type="entry name" value="Transferase(Phosphotransferase) domain 1"/>
    <property type="match status" value="1"/>
</dbReference>
<dbReference type="EC" id="2.7.11.1" evidence="1"/>
<dbReference type="InterPro" id="IPR017441">
    <property type="entry name" value="Protein_kinase_ATP_BS"/>
</dbReference>
<keyword evidence="2" id="KW-0723">Serine/threonine-protein kinase</keyword>
<sequence>MSGTQEAEPRPAPALQVDSDLFTGSSQSASLASSFHSDHQENTLHSGASSTESHAAPPLQPAALNTQAPPAPAAPETSNAPAPRHRGLGSFFTRSGNDTPSGSVHDDLGSDGTATPKQATRKKSDHFSHPLNDLRRFLHNHIGHSNARDKQAPKGDRNARDKARQRNDSVSRNSVRGTDSPPWAISNAGISKKYGRWGRTLGTGAGGTVRIIKRSKDHAVFAVKEFRERRQDEPEKEYIKKVTAEFCVGSTLHHINIIKTLDIISDNGHYYEVMEYAPNELFAVVMSGKMGYNETNCVFRQIVDGVDYLHGLGLAHRDLKIDNCVMTSDGIVKIIDFGTATVFQSPGKSKVLASGIVGSDPYLAPEVLSQQTYDARLTDVWSLAIIYICMSMRRFPWKLPDPEVDSSFQIFVSAHPELCQTSDAPGPDLSSSEEAAANDSCISSLLDNVENSEMFRSFTSDGAPRIPTAVEAGYLVGGSDSNPVTPITTTERRNAGETGHSEAAPVKRGPSTPQRAMTMPDETDVDLPSRPASRAASPDASASGTPNADGGGQGRAAHGNDADHSPASPSEDPQPRAADSLFRLLPIAARPALSRMLMLDPRMRATLGDLLRGRSYGSMDGPVSASEYRKQHFESDQQAPSAQGTPLQRGSYVDVYENDEDSGDHWLKTINTCSHWYHDKGHGNQPDVHLSKDENTFADMGFRAIYAVDEKFVERPPPNHIHVSAPPPDGKRRLFQRKDS</sequence>
<evidence type="ECO:0000256" key="5">
    <source>
        <dbReference type="ARBA" id="ARBA00022777"/>
    </source>
</evidence>
<protein>
    <recommendedName>
        <fullName evidence="1">non-specific serine/threonine protein kinase</fullName>
        <ecNumber evidence="1">2.7.11.1</ecNumber>
    </recommendedName>
</protein>
<keyword evidence="4 9" id="KW-0547">Nucleotide-binding</keyword>
<feature type="compositionally biased region" description="Polar residues" evidence="10">
    <location>
        <begin position="636"/>
        <end position="648"/>
    </location>
</feature>
<gene>
    <name evidence="12" type="ORF">MJAP1_000719</name>
</gene>
<dbReference type="SUPFAM" id="SSF56112">
    <property type="entry name" value="Protein kinase-like (PK-like)"/>
    <property type="match status" value="1"/>
</dbReference>
<reference evidence="12" key="1">
    <citation type="submission" date="2023-03" db="EMBL/GenBank/DDBJ databases">
        <title>Mating type loci evolution in Malassezia.</title>
        <authorList>
            <person name="Coelho M.A."/>
        </authorList>
    </citation>
    <scope>NUCLEOTIDE SEQUENCE</scope>
    <source>
        <strain evidence="12">CBS 9431</strain>
    </source>
</reference>
<feature type="compositionally biased region" description="Polar residues" evidence="10">
    <location>
        <begin position="43"/>
        <end position="53"/>
    </location>
</feature>
<dbReference type="AlphaFoldDB" id="A0AAF0EZQ1"/>
<evidence type="ECO:0000256" key="3">
    <source>
        <dbReference type="ARBA" id="ARBA00022679"/>
    </source>
</evidence>
<feature type="compositionally biased region" description="Low complexity" evidence="10">
    <location>
        <begin position="528"/>
        <end position="543"/>
    </location>
</feature>
<feature type="region of interest" description="Disordered" evidence="10">
    <location>
        <begin position="629"/>
        <end position="649"/>
    </location>
</feature>
<organism evidence="12 13">
    <name type="scientific">Malassezia japonica</name>
    <dbReference type="NCBI Taxonomy" id="223818"/>
    <lineage>
        <taxon>Eukaryota</taxon>
        <taxon>Fungi</taxon>
        <taxon>Dikarya</taxon>
        <taxon>Basidiomycota</taxon>
        <taxon>Ustilaginomycotina</taxon>
        <taxon>Malasseziomycetes</taxon>
        <taxon>Malasseziales</taxon>
        <taxon>Malasseziaceae</taxon>
        <taxon>Malassezia</taxon>
    </lineage>
</organism>
<evidence type="ECO:0000256" key="1">
    <source>
        <dbReference type="ARBA" id="ARBA00012513"/>
    </source>
</evidence>
<feature type="compositionally biased region" description="Low complexity" evidence="10">
    <location>
        <begin position="55"/>
        <end position="82"/>
    </location>
</feature>
<feature type="region of interest" description="Disordered" evidence="10">
    <location>
        <begin position="716"/>
        <end position="740"/>
    </location>
</feature>
<evidence type="ECO:0000256" key="2">
    <source>
        <dbReference type="ARBA" id="ARBA00022527"/>
    </source>
</evidence>
<evidence type="ECO:0000313" key="12">
    <source>
        <dbReference type="EMBL" id="WFD37772.1"/>
    </source>
</evidence>
<dbReference type="PANTHER" id="PTHR24343">
    <property type="entry name" value="SERINE/THREONINE KINASE"/>
    <property type="match status" value="1"/>
</dbReference>
<dbReference type="InterPro" id="IPR008271">
    <property type="entry name" value="Ser/Thr_kinase_AS"/>
</dbReference>
<dbReference type="Pfam" id="PF00069">
    <property type="entry name" value="Pkinase"/>
    <property type="match status" value="1"/>
</dbReference>
<feature type="region of interest" description="Disordered" evidence="10">
    <location>
        <begin position="474"/>
        <end position="576"/>
    </location>
</feature>
<feature type="region of interest" description="Disordered" evidence="10">
    <location>
        <begin position="144"/>
        <end position="185"/>
    </location>
</feature>